<reference evidence="5 6" key="1">
    <citation type="submission" date="2020-02" db="EMBL/GenBank/DDBJ databases">
        <title>Draft genome sequence of Limisphaera ngatamarikiensis NGM72.4T, a thermophilic Verrucomicrobia grouped in subdivision 3.</title>
        <authorList>
            <person name="Carere C.R."/>
            <person name="Steen J."/>
            <person name="Hugenholtz P."/>
            <person name="Stott M.B."/>
        </authorList>
    </citation>
    <scope>NUCLEOTIDE SEQUENCE [LARGE SCALE GENOMIC DNA]</scope>
    <source>
        <strain evidence="5 6">NGM72.4</strain>
    </source>
</reference>
<dbReference type="PIRSF" id="PIRSF016020">
    <property type="entry name" value="PHexose_mutarotase"/>
    <property type="match status" value="1"/>
</dbReference>
<name>A0A6M1RRV2_9BACT</name>
<evidence type="ECO:0000256" key="4">
    <source>
        <dbReference type="PIRNR" id="PIRNR016020"/>
    </source>
</evidence>
<organism evidence="5 6">
    <name type="scientific">Limisphaera ngatamarikiensis</name>
    <dbReference type="NCBI Taxonomy" id="1324935"/>
    <lineage>
        <taxon>Bacteria</taxon>
        <taxon>Pseudomonadati</taxon>
        <taxon>Verrucomicrobiota</taxon>
        <taxon>Verrucomicrobiia</taxon>
        <taxon>Limisphaerales</taxon>
        <taxon>Limisphaeraceae</taxon>
        <taxon>Limisphaera</taxon>
    </lineage>
</organism>
<dbReference type="GO" id="GO:0005975">
    <property type="term" value="P:carbohydrate metabolic process"/>
    <property type="evidence" value="ECO:0007669"/>
    <property type="project" value="InterPro"/>
</dbReference>
<dbReference type="InterPro" id="IPR025532">
    <property type="entry name" value="G6P_1-epimerase"/>
</dbReference>
<dbReference type="RefSeq" id="WP_165105565.1">
    <property type="nucleotide sequence ID" value="NZ_JAAKYA010000012.1"/>
</dbReference>
<dbReference type="EMBL" id="JAAKYA010000012">
    <property type="protein sequence ID" value="NGO38214.1"/>
    <property type="molecule type" value="Genomic_DNA"/>
</dbReference>
<evidence type="ECO:0000313" key="6">
    <source>
        <dbReference type="Proteomes" id="UP000477311"/>
    </source>
</evidence>
<dbReference type="InterPro" id="IPR008183">
    <property type="entry name" value="Aldose_1/G6P_1-epimerase"/>
</dbReference>
<sequence length="294" mass="32466">MNGTTPSLANHVAFLNGRGELPMLEILTRWSRAELYLHGGQVTHFQKEGEPPILFTSQCSRFEPGVPIRGGIPVIFPWFGQPEGRPHRHGIARLRDWALSELATGLDGSLRLCLRMPEVEGGPDCPACAVESELVIRDTLTVEVRVTNQSERPFTFELCLQTYLTVGDVRQIWITGLQDTEYLDATTGGRRARDTAPRVTIQDEVDRIYLNTARPVEVHDPVLQRTVRVEKNGSASTIIWNPGPDRARSLPDLGDDEYLHMVCVECGNVADNALTLPPGGSTALQIILSSRPGP</sequence>
<dbReference type="EC" id="5.1.3.15" evidence="4"/>
<comment type="similarity">
    <text evidence="2 4">Belongs to the glucose-6-phosphate 1-epimerase family.</text>
</comment>
<dbReference type="InterPro" id="IPR011013">
    <property type="entry name" value="Gal_mutarotase_sf_dom"/>
</dbReference>
<comment type="caution">
    <text evidence="5">The sequence shown here is derived from an EMBL/GenBank/DDBJ whole genome shotgun (WGS) entry which is preliminary data.</text>
</comment>
<dbReference type="Pfam" id="PF01263">
    <property type="entry name" value="Aldose_epim"/>
    <property type="match status" value="1"/>
</dbReference>
<dbReference type="Proteomes" id="UP000477311">
    <property type="component" value="Unassembled WGS sequence"/>
</dbReference>
<dbReference type="InterPro" id="IPR014718">
    <property type="entry name" value="GH-type_carb-bd"/>
</dbReference>
<gene>
    <name evidence="5" type="ORF">G4L39_02230</name>
</gene>
<keyword evidence="6" id="KW-1185">Reference proteome</keyword>
<dbReference type="GO" id="GO:0030246">
    <property type="term" value="F:carbohydrate binding"/>
    <property type="evidence" value="ECO:0007669"/>
    <property type="project" value="UniProtKB-UniRule"/>
</dbReference>
<evidence type="ECO:0000256" key="3">
    <source>
        <dbReference type="ARBA" id="ARBA00023235"/>
    </source>
</evidence>
<evidence type="ECO:0000313" key="5">
    <source>
        <dbReference type="EMBL" id="NGO38214.1"/>
    </source>
</evidence>
<dbReference type="PANTHER" id="PTHR11122:SF13">
    <property type="entry name" value="GLUCOSE-6-PHOSPHATE 1-EPIMERASE"/>
    <property type="match status" value="1"/>
</dbReference>
<evidence type="ECO:0000256" key="1">
    <source>
        <dbReference type="ARBA" id="ARBA00001096"/>
    </source>
</evidence>
<dbReference type="GO" id="GO:0047938">
    <property type="term" value="F:glucose-6-phosphate 1-epimerase activity"/>
    <property type="evidence" value="ECO:0007669"/>
    <property type="project" value="UniProtKB-UniRule"/>
</dbReference>
<dbReference type="CDD" id="cd09020">
    <property type="entry name" value="D-hex-6-P-epi_like"/>
    <property type="match status" value="1"/>
</dbReference>
<dbReference type="SUPFAM" id="SSF74650">
    <property type="entry name" value="Galactose mutarotase-like"/>
    <property type="match status" value="1"/>
</dbReference>
<evidence type="ECO:0000256" key="2">
    <source>
        <dbReference type="ARBA" id="ARBA00005866"/>
    </source>
</evidence>
<dbReference type="PANTHER" id="PTHR11122">
    <property type="entry name" value="APOSPORY-ASSOCIATED PROTEIN C-RELATED"/>
    <property type="match status" value="1"/>
</dbReference>
<accession>A0A6M1RRV2</accession>
<comment type="catalytic activity">
    <reaction evidence="1">
        <text>alpha-D-glucose 6-phosphate = beta-D-glucose 6-phosphate</text>
        <dbReference type="Rhea" id="RHEA:16249"/>
        <dbReference type="ChEBI" id="CHEBI:58225"/>
        <dbReference type="ChEBI" id="CHEBI:58247"/>
        <dbReference type="EC" id="5.1.3.15"/>
    </reaction>
</comment>
<dbReference type="AlphaFoldDB" id="A0A6M1RRV2"/>
<proteinExistence type="inferred from homology"/>
<protein>
    <recommendedName>
        <fullName evidence="4">Putative glucose-6-phosphate 1-epimerase</fullName>
        <ecNumber evidence="4">5.1.3.15</ecNumber>
    </recommendedName>
</protein>
<dbReference type="Gene3D" id="2.70.98.10">
    <property type="match status" value="1"/>
</dbReference>
<keyword evidence="3 4" id="KW-0413">Isomerase</keyword>